<feature type="chain" id="PRO_5013318431" description="Carboxypeptidase Q" evidence="21">
    <location>
        <begin position="20"/>
        <end position="455"/>
    </location>
</feature>
<keyword evidence="24" id="KW-1185">Reference proteome</keyword>
<keyword evidence="10 21" id="KW-0732">Signal</keyword>
<dbReference type="STRING" id="413434.SAMN04488132_104216"/>
<evidence type="ECO:0000256" key="1">
    <source>
        <dbReference type="ARBA" id="ARBA00004240"/>
    </source>
</evidence>
<evidence type="ECO:0000256" key="17">
    <source>
        <dbReference type="ARBA" id="ARBA00023180"/>
    </source>
</evidence>
<evidence type="ECO:0000313" key="23">
    <source>
        <dbReference type="EMBL" id="SJZ77503.1"/>
    </source>
</evidence>
<evidence type="ECO:0000256" key="9">
    <source>
        <dbReference type="ARBA" id="ARBA00022723"/>
    </source>
</evidence>
<evidence type="ECO:0000256" key="16">
    <source>
        <dbReference type="ARBA" id="ARBA00023145"/>
    </source>
</evidence>
<dbReference type="AlphaFoldDB" id="A0A1T4NEH0"/>
<evidence type="ECO:0000256" key="4">
    <source>
        <dbReference type="ARBA" id="ARBA00004613"/>
    </source>
</evidence>
<dbReference type="PANTHER" id="PTHR12053">
    <property type="entry name" value="PROTEASE FAMILY M28 PLASMA GLUTAMATE CARBOXYPEPTIDASE-RELATED"/>
    <property type="match status" value="1"/>
</dbReference>
<keyword evidence="15" id="KW-0482">Metalloprotease</keyword>
<dbReference type="EMBL" id="FUWH01000004">
    <property type="protein sequence ID" value="SJZ77503.1"/>
    <property type="molecule type" value="Genomic_DNA"/>
</dbReference>
<dbReference type="Pfam" id="PF04389">
    <property type="entry name" value="Peptidase_M28"/>
    <property type="match status" value="1"/>
</dbReference>
<dbReference type="GO" id="GO:0006508">
    <property type="term" value="P:proteolysis"/>
    <property type="evidence" value="ECO:0007669"/>
    <property type="project" value="UniProtKB-KW"/>
</dbReference>
<evidence type="ECO:0000256" key="14">
    <source>
        <dbReference type="ARBA" id="ARBA00023034"/>
    </source>
</evidence>
<evidence type="ECO:0000256" key="15">
    <source>
        <dbReference type="ARBA" id="ARBA00023049"/>
    </source>
</evidence>
<keyword evidence="14" id="KW-0333">Golgi apparatus</keyword>
<dbReference type="Gene3D" id="3.50.30.30">
    <property type="match status" value="1"/>
</dbReference>
<evidence type="ECO:0000256" key="12">
    <source>
        <dbReference type="ARBA" id="ARBA00022824"/>
    </source>
</evidence>
<accession>A0A1T4NEH0</accession>
<evidence type="ECO:0000256" key="8">
    <source>
        <dbReference type="ARBA" id="ARBA00022670"/>
    </source>
</evidence>
<keyword evidence="6" id="KW-0964">Secreted</keyword>
<dbReference type="GO" id="GO:0005764">
    <property type="term" value="C:lysosome"/>
    <property type="evidence" value="ECO:0007669"/>
    <property type="project" value="UniProtKB-SubCell"/>
</dbReference>
<evidence type="ECO:0000256" key="6">
    <source>
        <dbReference type="ARBA" id="ARBA00022525"/>
    </source>
</evidence>
<evidence type="ECO:0000313" key="24">
    <source>
        <dbReference type="Proteomes" id="UP000190888"/>
    </source>
</evidence>
<evidence type="ECO:0000256" key="21">
    <source>
        <dbReference type="SAM" id="SignalP"/>
    </source>
</evidence>
<keyword evidence="9" id="KW-0479">Metal-binding</keyword>
<comment type="subunit">
    <text evidence="19">Homodimer. The monomeric form is inactive while the homodimer is active.</text>
</comment>
<feature type="domain" description="Peptidase M28" evidence="22">
    <location>
        <begin position="257"/>
        <end position="436"/>
    </location>
</feature>
<feature type="signal peptide" evidence="21">
    <location>
        <begin position="1"/>
        <end position="19"/>
    </location>
</feature>
<gene>
    <name evidence="23" type="ORF">SAMN04488132_104216</name>
</gene>
<dbReference type="Proteomes" id="UP000190888">
    <property type="component" value="Unassembled WGS sequence"/>
</dbReference>
<name>A0A1T4NEH0_9BACT</name>
<dbReference type="GO" id="GO:0004180">
    <property type="term" value="F:carboxypeptidase activity"/>
    <property type="evidence" value="ECO:0007669"/>
    <property type="project" value="UniProtKB-KW"/>
</dbReference>
<dbReference type="GO" id="GO:0005576">
    <property type="term" value="C:extracellular region"/>
    <property type="evidence" value="ECO:0007669"/>
    <property type="project" value="UniProtKB-SubCell"/>
</dbReference>
<dbReference type="GO" id="GO:0070573">
    <property type="term" value="F:metallodipeptidase activity"/>
    <property type="evidence" value="ECO:0007669"/>
    <property type="project" value="InterPro"/>
</dbReference>
<evidence type="ECO:0000256" key="10">
    <source>
        <dbReference type="ARBA" id="ARBA00022729"/>
    </source>
</evidence>
<dbReference type="SUPFAM" id="SSF53187">
    <property type="entry name" value="Zn-dependent exopeptidases"/>
    <property type="match status" value="1"/>
</dbReference>
<keyword evidence="8" id="KW-0645">Protease</keyword>
<keyword evidence="16" id="KW-0865">Zymogen</keyword>
<evidence type="ECO:0000256" key="20">
    <source>
        <dbReference type="ARBA" id="ARBA00033328"/>
    </source>
</evidence>
<reference evidence="23 24" key="1">
    <citation type="submission" date="2017-02" db="EMBL/GenBank/DDBJ databases">
        <authorList>
            <person name="Peterson S.W."/>
        </authorList>
    </citation>
    <scope>NUCLEOTIDE SEQUENCE [LARGE SCALE GENOMIC DNA]</scope>
    <source>
        <strain evidence="23 24">DSM 22335</strain>
    </source>
</reference>
<protein>
    <recommendedName>
        <fullName evidence="5">Carboxypeptidase Q</fullName>
    </recommendedName>
    <alternativeName>
        <fullName evidence="20">Plasma glutamate carboxypeptidase</fullName>
    </alternativeName>
</protein>
<evidence type="ECO:0000256" key="19">
    <source>
        <dbReference type="ARBA" id="ARBA00025833"/>
    </source>
</evidence>
<keyword evidence="18" id="KW-0458">Lysosome</keyword>
<comment type="subcellular location">
    <subcellularLocation>
        <location evidence="1">Endoplasmic reticulum</location>
    </subcellularLocation>
    <subcellularLocation>
        <location evidence="3">Golgi apparatus</location>
    </subcellularLocation>
    <subcellularLocation>
        <location evidence="2">Lysosome</location>
    </subcellularLocation>
    <subcellularLocation>
        <location evidence="4">Secreted</location>
    </subcellularLocation>
</comment>
<sequence length="455" mass="49724">MKKLLTAVLLLPFMANSQVQDDATMIKKLSDEILRNGRAHELLYQLTKQIGGRLAGSPQSYKAEEWGRITLEKMGADKVYLQECKVPRWVRGGKDEAIITAVDATKTSRGLDVLALGNSLGNGKPVEAEVIAIADFDELEKRKAEVKGKIVFYNAGFDPTNVKPFISYGQTGIYRRTGASRAAKYGAVGILIRSMTESVANDPHTGSMSYNDSFPKIPALAAGPRDADQLWDLSKRSSVKMAITTYGHFLPDTIGHNVIGELKGSEFPDRIITIGGHLDSWDVNEGAHDDGAGVVHTIEVMRALKAIGYKPRHTIRFVLFANEENGMRGGNKYAEEAKAKGEKHVFALESDEGGFTPRGFGVTADKAQLAKIRSWMPLLEPYGTGEISEGGGGADINPLNKTFGIPIAGFLPDPQRYFDIHHARSDVFENVNKRELLLGAVNMAGLIYLIDKYGL</sequence>
<keyword evidence="13" id="KW-0862">Zinc</keyword>
<organism evidence="23 24">
    <name type="scientific">Sediminibacterium ginsengisoli</name>
    <dbReference type="NCBI Taxonomy" id="413434"/>
    <lineage>
        <taxon>Bacteria</taxon>
        <taxon>Pseudomonadati</taxon>
        <taxon>Bacteroidota</taxon>
        <taxon>Chitinophagia</taxon>
        <taxon>Chitinophagales</taxon>
        <taxon>Chitinophagaceae</taxon>
        <taxon>Sediminibacterium</taxon>
    </lineage>
</organism>
<keyword evidence="12" id="KW-0256">Endoplasmic reticulum</keyword>
<evidence type="ECO:0000259" key="22">
    <source>
        <dbReference type="Pfam" id="PF04389"/>
    </source>
</evidence>
<keyword evidence="7" id="KW-0121">Carboxypeptidase</keyword>
<dbReference type="InterPro" id="IPR007484">
    <property type="entry name" value="Peptidase_M28"/>
</dbReference>
<evidence type="ECO:0000256" key="11">
    <source>
        <dbReference type="ARBA" id="ARBA00022801"/>
    </source>
</evidence>
<dbReference type="PANTHER" id="PTHR12053:SF3">
    <property type="entry name" value="CARBOXYPEPTIDASE Q"/>
    <property type="match status" value="1"/>
</dbReference>
<dbReference type="RefSeq" id="WP_078831323.1">
    <property type="nucleotide sequence ID" value="NZ_FUWH01000004.1"/>
</dbReference>
<dbReference type="InterPro" id="IPR039866">
    <property type="entry name" value="CPQ"/>
</dbReference>
<evidence type="ECO:0000256" key="18">
    <source>
        <dbReference type="ARBA" id="ARBA00023228"/>
    </source>
</evidence>
<dbReference type="GO" id="GO:0046872">
    <property type="term" value="F:metal ion binding"/>
    <property type="evidence" value="ECO:0007669"/>
    <property type="project" value="UniProtKB-KW"/>
</dbReference>
<evidence type="ECO:0000256" key="7">
    <source>
        <dbReference type="ARBA" id="ARBA00022645"/>
    </source>
</evidence>
<evidence type="ECO:0000256" key="2">
    <source>
        <dbReference type="ARBA" id="ARBA00004371"/>
    </source>
</evidence>
<dbReference type="Gene3D" id="3.40.630.10">
    <property type="entry name" value="Zn peptidases"/>
    <property type="match status" value="1"/>
</dbReference>
<dbReference type="OrthoDB" id="9769665at2"/>
<proteinExistence type="predicted"/>
<keyword evidence="11" id="KW-0378">Hydrolase</keyword>
<keyword evidence="17" id="KW-0325">Glycoprotein</keyword>
<evidence type="ECO:0000256" key="13">
    <source>
        <dbReference type="ARBA" id="ARBA00022833"/>
    </source>
</evidence>
<evidence type="ECO:0000256" key="5">
    <source>
        <dbReference type="ARBA" id="ARBA00014116"/>
    </source>
</evidence>
<evidence type="ECO:0000256" key="3">
    <source>
        <dbReference type="ARBA" id="ARBA00004555"/>
    </source>
</evidence>